<protein>
    <recommendedName>
        <fullName evidence="5">V-type proton ATPase subunit H</fullName>
    </recommendedName>
</protein>
<dbReference type="GO" id="GO:0046961">
    <property type="term" value="F:proton-transporting ATPase activity, rotational mechanism"/>
    <property type="evidence" value="ECO:0007669"/>
    <property type="project" value="UniProtKB-UniRule"/>
</dbReference>
<dbReference type="EMBL" id="LHPF02000001">
    <property type="protein sequence ID" value="PSC76439.1"/>
    <property type="molecule type" value="Genomic_DNA"/>
</dbReference>
<dbReference type="Pfam" id="PF03224">
    <property type="entry name" value="V-ATPase_H_N"/>
    <property type="match status" value="2"/>
</dbReference>
<comment type="subunit">
    <text evidence="5">V-ATPase is a heteromultimeric enzyme made up of two complexes: the ATP-hydrolytic V1 complex and the proton translocation V0 complex.</text>
</comment>
<dbReference type="SUPFAM" id="SSF48371">
    <property type="entry name" value="ARM repeat"/>
    <property type="match status" value="1"/>
</dbReference>
<evidence type="ECO:0000259" key="6">
    <source>
        <dbReference type="Pfam" id="PF11698"/>
    </source>
</evidence>
<dbReference type="STRING" id="554055.A0A2P6VQS3"/>
<proteinExistence type="inferred from homology"/>
<comment type="similarity">
    <text evidence="1 5">Belongs to the V-ATPase H subunit family.</text>
</comment>
<dbReference type="Pfam" id="PF11698">
    <property type="entry name" value="V-ATPase_H_C"/>
    <property type="match status" value="1"/>
</dbReference>
<comment type="caution">
    <text evidence="7">The sequence shown here is derived from an EMBL/GenBank/DDBJ whole genome shotgun (WGS) entry which is preliminary data.</text>
</comment>
<evidence type="ECO:0000256" key="4">
    <source>
        <dbReference type="ARBA" id="ARBA00023065"/>
    </source>
</evidence>
<dbReference type="InterPro" id="IPR011989">
    <property type="entry name" value="ARM-like"/>
</dbReference>
<dbReference type="InterPro" id="IPR011987">
    <property type="entry name" value="ATPase_V1-cplx_hsu_C"/>
</dbReference>
<dbReference type="Gene3D" id="1.25.40.150">
    <property type="entry name" value="V-type ATPase, subunit H, C-terminal domain"/>
    <property type="match status" value="1"/>
</dbReference>
<dbReference type="GO" id="GO:0000221">
    <property type="term" value="C:vacuolar proton-transporting V-type ATPase, V1 domain"/>
    <property type="evidence" value="ECO:0007669"/>
    <property type="project" value="UniProtKB-UniRule"/>
</dbReference>
<dbReference type="Proteomes" id="UP000239649">
    <property type="component" value="Unassembled WGS sequence"/>
</dbReference>
<comment type="function">
    <text evidence="5">Subunit of the V1 complex of vacuolar(H+)-ATPase (V-ATPase), a multisubunit enzyme composed of a peripheral complex (V1) that hydrolyzes ATP and a membrane integral complex (V0) that translocates protons. V-ATPase is responsible for acidifying and maintaining the pH of intracellular compartments.</text>
</comment>
<dbReference type="Gene3D" id="1.25.10.10">
    <property type="entry name" value="Leucine-rich Repeat Variant"/>
    <property type="match status" value="1"/>
</dbReference>
<keyword evidence="4 5" id="KW-0406">Ion transport</keyword>
<sequence length="485" mass="53578">MLYTDEPDFQADSVAVLRRDIPWDIYQTARLITDRDLQLLRRFDKKEASYQAKLLEESGPSYIEAFLTVLKNVTKDETVQYVLALLEEMLAADSGRAQLFHVLSTTGPGGALDAYQILLRLLHRNDWFTQEKACLLLTAVLESRPNKADLRVAAASQDGPSTSSGVVVAAEVAAAPSNAGAEEVHKAAAAFVDWLCAQLRRPSDPSRSVPTAVHALSQLLREPPLRVMLHRAGGVQLLAPLVTMPAPGGPQQMNIQLLYEAALCCWELSFYRPAADVLCGSTNVVGALVDVVRLAQKEKLVRVALMALKNLISVGPMSLEYAVVEKGLPKAVSNRALQHWDDSDIPDLLSWMEDHLQEGIATLSSFERYKKELLGGQLTWAPMHESDAFWRENAEKLVENNCQLLRVLLKLLETSRDSTTLAVGCLDVAQFVSHVSHGRGIVTELRGKELVMRLMMHPDPDVQSQALKCVQKVLLSRDKADFLSV</sequence>
<organism evidence="7 8">
    <name type="scientific">Micractinium conductrix</name>
    <dbReference type="NCBI Taxonomy" id="554055"/>
    <lineage>
        <taxon>Eukaryota</taxon>
        <taxon>Viridiplantae</taxon>
        <taxon>Chlorophyta</taxon>
        <taxon>core chlorophytes</taxon>
        <taxon>Trebouxiophyceae</taxon>
        <taxon>Chlorellales</taxon>
        <taxon>Chlorellaceae</taxon>
        <taxon>Chlorella clade</taxon>
        <taxon>Micractinium</taxon>
    </lineage>
</organism>
<evidence type="ECO:0000313" key="8">
    <source>
        <dbReference type="Proteomes" id="UP000239649"/>
    </source>
</evidence>
<evidence type="ECO:0000256" key="2">
    <source>
        <dbReference type="ARBA" id="ARBA00022448"/>
    </source>
</evidence>
<dbReference type="InterPro" id="IPR004908">
    <property type="entry name" value="ATPase_V1-cplx_hsu"/>
</dbReference>
<dbReference type="AlphaFoldDB" id="A0A2P6VQS3"/>
<evidence type="ECO:0000313" key="7">
    <source>
        <dbReference type="EMBL" id="PSC76439.1"/>
    </source>
</evidence>
<name>A0A2P6VQS3_9CHLO</name>
<keyword evidence="3 5" id="KW-0375">Hydrogen ion transport</keyword>
<reference evidence="7 8" key="1">
    <citation type="journal article" date="2018" name="Plant J.">
        <title>Genome sequences of Chlorella sorokiniana UTEX 1602 and Micractinium conductrix SAG 241.80: implications to maltose excretion by a green alga.</title>
        <authorList>
            <person name="Arriola M.B."/>
            <person name="Velmurugan N."/>
            <person name="Zhang Y."/>
            <person name="Plunkett M.H."/>
            <person name="Hondzo H."/>
            <person name="Barney B.M."/>
        </authorList>
    </citation>
    <scope>NUCLEOTIDE SEQUENCE [LARGE SCALE GENOMIC DNA]</scope>
    <source>
        <strain evidence="7 8">SAG 241.80</strain>
    </source>
</reference>
<evidence type="ECO:0000256" key="1">
    <source>
        <dbReference type="ARBA" id="ARBA00008613"/>
    </source>
</evidence>
<dbReference type="PIRSF" id="PIRSF032184">
    <property type="entry name" value="ATPase_V1_H"/>
    <property type="match status" value="1"/>
</dbReference>
<dbReference type="InterPro" id="IPR016024">
    <property type="entry name" value="ARM-type_fold"/>
</dbReference>
<evidence type="ECO:0000256" key="3">
    <source>
        <dbReference type="ARBA" id="ARBA00022781"/>
    </source>
</evidence>
<keyword evidence="8" id="KW-1185">Reference proteome</keyword>
<dbReference type="InterPro" id="IPR038497">
    <property type="entry name" value="ATPase_V1-cplx_hsu_C_sf"/>
</dbReference>
<keyword evidence="2 5" id="KW-0813">Transport</keyword>
<evidence type="ECO:0000256" key="5">
    <source>
        <dbReference type="PIRNR" id="PIRNR032184"/>
    </source>
</evidence>
<dbReference type="PANTHER" id="PTHR10698:SF0">
    <property type="entry name" value="V-TYPE PROTON ATPASE SUBUNIT H"/>
    <property type="match status" value="1"/>
</dbReference>
<accession>A0A2P6VQS3</accession>
<gene>
    <name evidence="7" type="primary">g675</name>
    <name evidence="7" type="ORF">C2E20_0675</name>
</gene>
<dbReference type="PANTHER" id="PTHR10698">
    <property type="entry name" value="V-TYPE PROTON ATPASE SUBUNIT H"/>
    <property type="match status" value="1"/>
</dbReference>
<feature type="domain" description="ATPase V1 complex subunit H C-terminal" evidence="6">
    <location>
        <begin position="363"/>
        <end position="475"/>
    </location>
</feature>
<dbReference type="OrthoDB" id="10263554at2759"/>